<protein>
    <submittedName>
        <fullName evidence="2">Uncharacterized protein</fullName>
    </submittedName>
</protein>
<proteinExistence type="predicted"/>
<name>A0AAD6RZP1_9AGAR</name>
<dbReference type="AlphaFoldDB" id="A0AAD6RZP1"/>
<reference evidence="2" key="1">
    <citation type="submission" date="2023-03" db="EMBL/GenBank/DDBJ databases">
        <title>Massive genome expansion in bonnet fungi (Mycena s.s.) driven by repeated elements and novel gene families across ecological guilds.</title>
        <authorList>
            <consortium name="Lawrence Berkeley National Laboratory"/>
            <person name="Harder C.B."/>
            <person name="Miyauchi S."/>
            <person name="Viragh M."/>
            <person name="Kuo A."/>
            <person name="Thoen E."/>
            <person name="Andreopoulos B."/>
            <person name="Lu D."/>
            <person name="Skrede I."/>
            <person name="Drula E."/>
            <person name="Henrissat B."/>
            <person name="Morin E."/>
            <person name="Kohler A."/>
            <person name="Barry K."/>
            <person name="LaButti K."/>
            <person name="Morin E."/>
            <person name="Salamov A."/>
            <person name="Lipzen A."/>
            <person name="Mereny Z."/>
            <person name="Hegedus B."/>
            <person name="Baldrian P."/>
            <person name="Stursova M."/>
            <person name="Weitz H."/>
            <person name="Taylor A."/>
            <person name="Grigoriev I.V."/>
            <person name="Nagy L.G."/>
            <person name="Martin F."/>
            <person name="Kauserud H."/>
        </authorList>
    </citation>
    <scope>NUCLEOTIDE SEQUENCE</scope>
    <source>
        <strain evidence="2">CBHHK200</strain>
    </source>
</reference>
<evidence type="ECO:0000313" key="2">
    <source>
        <dbReference type="EMBL" id="KAJ7017275.1"/>
    </source>
</evidence>
<keyword evidence="3" id="KW-1185">Reference proteome</keyword>
<evidence type="ECO:0000256" key="1">
    <source>
        <dbReference type="SAM" id="MobiDB-lite"/>
    </source>
</evidence>
<feature type="compositionally biased region" description="Basic residues" evidence="1">
    <location>
        <begin position="229"/>
        <end position="238"/>
    </location>
</feature>
<evidence type="ECO:0000313" key="3">
    <source>
        <dbReference type="Proteomes" id="UP001218188"/>
    </source>
</evidence>
<dbReference type="EMBL" id="JARJCM010000420">
    <property type="protein sequence ID" value="KAJ7017275.1"/>
    <property type="molecule type" value="Genomic_DNA"/>
</dbReference>
<sequence length="238" mass="26563">MPPPARPDLKQVAKLFNDTIAAVRDEAPGIEALEPQAIEWVKSARHNIMRQLEAAFYSLERTRDQPLNQPQWALDPAQNLVLTTHRIPTLLSPYTQTDFDNCTPHIYLYAQAPLRPLVIEDEFSRPARQLRVGFGATNFARLLIDARGETSGEADAPSTSKKRRGSRIPKKESDDDDPPSNLAAGKKRCTTCGAVKTEESDDDSRRLRSVTRASSTLTLREPTPGNVRRSGRKAVKHE</sequence>
<comment type="caution">
    <text evidence="2">The sequence shown here is derived from an EMBL/GenBank/DDBJ whole genome shotgun (WGS) entry which is preliminary data.</text>
</comment>
<accession>A0AAD6RZP1</accession>
<organism evidence="2 3">
    <name type="scientific">Mycena alexandri</name>
    <dbReference type="NCBI Taxonomy" id="1745969"/>
    <lineage>
        <taxon>Eukaryota</taxon>
        <taxon>Fungi</taxon>
        <taxon>Dikarya</taxon>
        <taxon>Basidiomycota</taxon>
        <taxon>Agaricomycotina</taxon>
        <taxon>Agaricomycetes</taxon>
        <taxon>Agaricomycetidae</taxon>
        <taxon>Agaricales</taxon>
        <taxon>Marasmiineae</taxon>
        <taxon>Mycenaceae</taxon>
        <taxon>Mycena</taxon>
    </lineage>
</organism>
<dbReference type="Proteomes" id="UP001218188">
    <property type="component" value="Unassembled WGS sequence"/>
</dbReference>
<gene>
    <name evidence="2" type="ORF">C8F04DRAFT_1406096</name>
</gene>
<feature type="region of interest" description="Disordered" evidence="1">
    <location>
        <begin position="149"/>
        <end position="238"/>
    </location>
</feature>